<gene>
    <name evidence="1" type="ORF">PFLmoz3_03840</name>
</gene>
<dbReference type="EMBL" id="LCYA01000093">
    <property type="protein sequence ID" value="KWV86407.1"/>
    <property type="molecule type" value="Genomic_DNA"/>
</dbReference>
<organism evidence="1 2">
    <name type="scientific">Pseudomonas fluorescens</name>
    <dbReference type="NCBI Taxonomy" id="294"/>
    <lineage>
        <taxon>Bacteria</taxon>
        <taxon>Pseudomonadati</taxon>
        <taxon>Pseudomonadota</taxon>
        <taxon>Gammaproteobacteria</taxon>
        <taxon>Pseudomonadales</taxon>
        <taxon>Pseudomonadaceae</taxon>
        <taxon>Pseudomonas</taxon>
    </lineage>
</organism>
<evidence type="ECO:0000313" key="1">
    <source>
        <dbReference type="EMBL" id="KWV86407.1"/>
    </source>
</evidence>
<comment type="caution">
    <text evidence="1">The sequence shown here is derived from an EMBL/GenBank/DDBJ whole genome shotgun (WGS) entry which is preliminary data.</text>
</comment>
<sequence>MLKAEGIGHQTYLAGASYSGQRQLLGQGAGELVFAKKAQGQLVAADLASTGHFDLAEQHRMLRVAKTHAISDVHRVDCRIFAGKPATLGQPGGQ</sequence>
<dbReference type="Proteomes" id="UP000061348">
    <property type="component" value="Unassembled WGS sequence"/>
</dbReference>
<dbReference type="AlphaFoldDB" id="A0A109LEP4"/>
<evidence type="ECO:0000313" key="2">
    <source>
        <dbReference type="Proteomes" id="UP000061348"/>
    </source>
</evidence>
<protein>
    <submittedName>
        <fullName evidence="1">Uncharacterized protein</fullName>
    </submittedName>
</protein>
<reference evidence="1 2" key="1">
    <citation type="submission" date="2015-05" db="EMBL/GenBank/DDBJ databases">
        <title>A genomic and transcriptomic approach to investigate the blue pigment phenotype in Pseudomonas fluorescens.</title>
        <authorList>
            <person name="Andreani N.A."/>
            <person name="Cardazzo B."/>
        </authorList>
    </citation>
    <scope>NUCLEOTIDE SEQUENCE [LARGE SCALE GENOMIC DNA]</scope>
    <source>
        <strain evidence="1 2">Ps_22</strain>
    </source>
</reference>
<accession>A0A109LEP4</accession>
<name>A0A109LEP4_PSEFL</name>
<proteinExistence type="predicted"/>